<proteinExistence type="predicted"/>
<protein>
    <submittedName>
        <fullName evidence="2">Uncharacterized protein</fullName>
    </submittedName>
</protein>
<keyword evidence="1" id="KW-0472">Membrane</keyword>
<keyword evidence="1" id="KW-1133">Transmembrane helix</keyword>
<sequence length="107" mass="10975">MSLASVCSSISPLLAYLFNNFIFFSCTLLSISFSSSSGKCTINSLSSSFSLCLSSSTTSSPSLSISLATPLPRLLTSSKHFHSSAASRCIASSVGPSSRSSTPSSSS</sequence>
<evidence type="ECO:0000313" key="3">
    <source>
        <dbReference type="Proteomes" id="UP001374535"/>
    </source>
</evidence>
<reference evidence="2 3" key="1">
    <citation type="journal article" date="2023" name="Life. Sci Alliance">
        <title>Evolutionary insights into 3D genome organization and epigenetic landscape of Vigna mungo.</title>
        <authorList>
            <person name="Junaid A."/>
            <person name="Singh B."/>
            <person name="Bhatia S."/>
        </authorList>
    </citation>
    <scope>NUCLEOTIDE SEQUENCE [LARGE SCALE GENOMIC DNA]</scope>
    <source>
        <strain evidence="2">Urdbean</strain>
    </source>
</reference>
<evidence type="ECO:0000256" key="1">
    <source>
        <dbReference type="SAM" id="Phobius"/>
    </source>
</evidence>
<dbReference type="EMBL" id="CP144692">
    <property type="protein sequence ID" value="WVY96287.1"/>
    <property type="molecule type" value="Genomic_DNA"/>
</dbReference>
<dbReference type="Proteomes" id="UP001374535">
    <property type="component" value="Chromosome 9"/>
</dbReference>
<evidence type="ECO:0000313" key="2">
    <source>
        <dbReference type="EMBL" id="WVY96287.1"/>
    </source>
</evidence>
<organism evidence="2 3">
    <name type="scientific">Vigna mungo</name>
    <name type="common">Black gram</name>
    <name type="synonym">Phaseolus mungo</name>
    <dbReference type="NCBI Taxonomy" id="3915"/>
    <lineage>
        <taxon>Eukaryota</taxon>
        <taxon>Viridiplantae</taxon>
        <taxon>Streptophyta</taxon>
        <taxon>Embryophyta</taxon>
        <taxon>Tracheophyta</taxon>
        <taxon>Spermatophyta</taxon>
        <taxon>Magnoliopsida</taxon>
        <taxon>eudicotyledons</taxon>
        <taxon>Gunneridae</taxon>
        <taxon>Pentapetalae</taxon>
        <taxon>rosids</taxon>
        <taxon>fabids</taxon>
        <taxon>Fabales</taxon>
        <taxon>Fabaceae</taxon>
        <taxon>Papilionoideae</taxon>
        <taxon>50 kb inversion clade</taxon>
        <taxon>NPAAA clade</taxon>
        <taxon>indigoferoid/millettioid clade</taxon>
        <taxon>Phaseoleae</taxon>
        <taxon>Vigna</taxon>
    </lineage>
</organism>
<keyword evidence="1" id="KW-0812">Transmembrane</keyword>
<name>A0AAQ3MRZ4_VIGMU</name>
<keyword evidence="3" id="KW-1185">Reference proteome</keyword>
<gene>
    <name evidence="2" type="ORF">V8G54_028438</name>
</gene>
<dbReference type="AlphaFoldDB" id="A0AAQ3MRZ4"/>
<accession>A0AAQ3MRZ4</accession>
<feature type="transmembrane region" description="Helical" evidence="1">
    <location>
        <begin position="13"/>
        <end position="33"/>
    </location>
</feature>